<proteinExistence type="predicted"/>
<dbReference type="EMBL" id="BPLR01013215">
    <property type="protein sequence ID" value="GIY59550.1"/>
    <property type="molecule type" value="Genomic_DNA"/>
</dbReference>
<evidence type="ECO:0000313" key="2">
    <source>
        <dbReference type="EMBL" id="GIY59550.1"/>
    </source>
</evidence>
<evidence type="ECO:0000313" key="3">
    <source>
        <dbReference type="Proteomes" id="UP001054945"/>
    </source>
</evidence>
<organism evidence="2 3">
    <name type="scientific">Caerostris extrusa</name>
    <name type="common">Bark spider</name>
    <name type="synonym">Caerostris bankana</name>
    <dbReference type="NCBI Taxonomy" id="172846"/>
    <lineage>
        <taxon>Eukaryota</taxon>
        <taxon>Metazoa</taxon>
        <taxon>Ecdysozoa</taxon>
        <taxon>Arthropoda</taxon>
        <taxon>Chelicerata</taxon>
        <taxon>Arachnida</taxon>
        <taxon>Araneae</taxon>
        <taxon>Araneomorphae</taxon>
        <taxon>Entelegynae</taxon>
        <taxon>Araneoidea</taxon>
        <taxon>Araneidae</taxon>
        <taxon>Caerostris</taxon>
    </lineage>
</organism>
<feature type="compositionally biased region" description="Polar residues" evidence="1">
    <location>
        <begin position="52"/>
        <end position="61"/>
    </location>
</feature>
<feature type="region of interest" description="Disordered" evidence="1">
    <location>
        <begin position="43"/>
        <end position="64"/>
    </location>
</feature>
<sequence>MSDKELSPRVTSQALFLPAAPNWVTSINKIPIRPELNHSGACDDSGVGMIGNKQTPKSIHSISDGHVHRASSASALVLGPDPKKVLLFSARYFRSDTLRRRQRASFPLQKKRKRKALTLTFSSY</sequence>
<protein>
    <submittedName>
        <fullName evidence="2">Uncharacterized protein</fullName>
    </submittedName>
</protein>
<evidence type="ECO:0000256" key="1">
    <source>
        <dbReference type="SAM" id="MobiDB-lite"/>
    </source>
</evidence>
<dbReference type="Proteomes" id="UP001054945">
    <property type="component" value="Unassembled WGS sequence"/>
</dbReference>
<reference evidence="2 3" key="1">
    <citation type="submission" date="2021-06" db="EMBL/GenBank/DDBJ databases">
        <title>Caerostris extrusa draft genome.</title>
        <authorList>
            <person name="Kono N."/>
            <person name="Arakawa K."/>
        </authorList>
    </citation>
    <scope>NUCLEOTIDE SEQUENCE [LARGE SCALE GENOMIC DNA]</scope>
</reference>
<accession>A0AAV4UQ39</accession>
<comment type="caution">
    <text evidence="2">The sequence shown here is derived from an EMBL/GenBank/DDBJ whole genome shotgun (WGS) entry which is preliminary data.</text>
</comment>
<gene>
    <name evidence="2" type="ORF">CEXT_369711</name>
</gene>
<name>A0AAV4UQ39_CAEEX</name>
<keyword evidence="3" id="KW-1185">Reference proteome</keyword>
<dbReference type="AlphaFoldDB" id="A0AAV4UQ39"/>